<keyword evidence="7" id="KW-1133">Transmembrane helix</keyword>
<feature type="transmembrane region" description="Helical" evidence="7">
    <location>
        <begin position="58"/>
        <end position="76"/>
    </location>
</feature>
<reference evidence="10" key="2">
    <citation type="submission" date="2021-04" db="EMBL/GenBank/DDBJ databases">
        <title>Complete Genome and methylome analysis of Thiothrix fructosivorans ATCC 49748.</title>
        <authorList>
            <person name="Fomenkov A."/>
            <person name="Sun L."/>
            <person name="Vincze T."/>
            <person name="Grabovich M.Y."/>
            <person name="Roberts R.J."/>
        </authorList>
    </citation>
    <scope>NUCLEOTIDE SEQUENCE</scope>
    <source>
        <strain evidence="10">ATCC 49748</strain>
        <plasmid evidence="10">pTfr153</plasmid>
    </source>
</reference>
<protein>
    <submittedName>
        <fullName evidence="10">4Fe-4S binding protein</fullName>
    </submittedName>
</protein>
<dbReference type="GO" id="GO:0051539">
    <property type="term" value="F:4 iron, 4 sulfur cluster binding"/>
    <property type="evidence" value="ECO:0007669"/>
    <property type="project" value="UniProtKB-KW"/>
</dbReference>
<evidence type="ECO:0000259" key="8">
    <source>
        <dbReference type="Pfam" id="PF12801"/>
    </source>
</evidence>
<keyword evidence="7" id="KW-0812">Transmembrane</keyword>
<dbReference type="Pfam" id="PF12801">
    <property type="entry name" value="Fer4_5"/>
    <property type="match status" value="2"/>
</dbReference>
<dbReference type="Proteomes" id="UP000664466">
    <property type="component" value="Unassembled WGS sequence"/>
</dbReference>
<dbReference type="PANTHER" id="PTHR30176">
    <property type="entry name" value="FERREDOXIN-TYPE PROTEIN NAPH"/>
    <property type="match status" value="1"/>
</dbReference>
<keyword evidence="1" id="KW-0813">Transport</keyword>
<dbReference type="AlphaFoldDB" id="A0A8B0STF6"/>
<evidence type="ECO:0000256" key="7">
    <source>
        <dbReference type="SAM" id="Phobius"/>
    </source>
</evidence>
<dbReference type="InterPro" id="IPR051684">
    <property type="entry name" value="Electron_Trans/Redox"/>
</dbReference>
<dbReference type="EMBL" id="JAFMPM010000004">
    <property type="protein sequence ID" value="MBO0611476.1"/>
    <property type="molecule type" value="Genomic_DNA"/>
</dbReference>
<proteinExistence type="predicted"/>
<geneLocation type="plasmid" evidence="10">
    <name>pTfr153</name>
</geneLocation>
<keyword evidence="6" id="KW-0411">Iron-sulfur</keyword>
<evidence type="ECO:0000256" key="3">
    <source>
        <dbReference type="ARBA" id="ARBA00022723"/>
    </source>
</evidence>
<keyword evidence="2" id="KW-0004">4Fe-4S</keyword>
<keyword evidence="5" id="KW-0408">Iron</keyword>
<sequence>MQHYRTLSRLAFFLLFILAPPLDSFRFDLNANHLFFLGEPWQLGFTAQSDSLQMVGSIFLRIFMPIFLVVGVGGWISWKYGRLYCGWLCPHFAVVEIINALMRRASGKPSLWEKQPLPEHQSDGKHIPRNSWYWPVTVLVVGLVSFLWAVVLLTYLLPPKEIYTNLLTFSLTRNQAIFIGMGTLLLILEFTLARHLFCRFGCAIGLAQSFIWMGNRKALVVGFDSKRAKLCSDCDASCEHACPMRLKPRTIKRNMFTCTQCHSCIDACGKVQEHASGVSLLQWVDGECAKAVAKDAGVATNPPANCFQHGKKKSP</sequence>
<evidence type="ECO:0000256" key="4">
    <source>
        <dbReference type="ARBA" id="ARBA00022982"/>
    </source>
</evidence>
<keyword evidence="3" id="KW-0479">Metal-binding</keyword>
<feature type="transmembrane region" description="Helical" evidence="7">
    <location>
        <begin position="177"/>
        <end position="197"/>
    </location>
</feature>
<name>A0A8B0STF6_9GAMM</name>
<evidence type="ECO:0000313" key="9">
    <source>
        <dbReference type="EMBL" id="MBO0611476.1"/>
    </source>
</evidence>
<evidence type="ECO:0000313" key="11">
    <source>
        <dbReference type="Proteomes" id="UP000664466"/>
    </source>
</evidence>
<reference evidence="9 11" key="1">
    <citation type="submission" date="2021-03" db="EMBL/GenBank/DDBJ databases">
        <title>Draft genome and methylome analysis of Thiotrix fructosivoruns ATCC 49748.</title>
        <authorList>
            <person name="Fomenkov A."/>
            <person name="Grabovich M.Y."/>
            <person name="Roberts R.J."/>
        </authorList>
    </citation>
    <scope>NUCLEOTIDE SEQUENCE [LARGE SCALE GENOMIC DNA]</scope>
    <source>
        <strain evidence="9 11">ATCC 49748</strain>
        <plasmid evidence="9">pTfr153</plasmid>
    </source>
</reference>
<feature type="transmembrane region" description="Helical" evidence="7">
    <location>
        <begin position="132"/>
        <end position="157"/>
    </location>
</feature>
<dbReference type="SUPFAM" id="SSF54862">
    <property type="entry name" value="4Fe-4S ferredoxins"/>
    <property type="match status" value="1"/>
</dbReference>
<dbReference type="EMBL" id="CP072750">
    <property type="protein sequence ID" value="QTX12967.1"/>
    <property type="molecule type" value="Genomic_DNA"/>
</dbReference>
<gene>
    <name evidence="9" type="ORF">J1836_00820</name>
    <name evidence="10" type="ORF">J1836_020600</name>
</gene>
<organism evidence="10">
    <name type="scientific">Thiothrix fructosivorans</name>
    <dbReference type="NCBI Taxonomy" id="111770"/>
    <lineage>
        <taxon>Bacteria</taxon>
        <taxon>Pseudomonadati</taxon>
        <taxon>Pseudomonadota</taxon>
        <taxon>Gammaproteobacteria</taxon>
        <taxon>Thiotrichales</taxon>
        <taxon>Thiotrichaceae</taxon>
        <taxon>Thiothrix</taxon>
    </lineage>
</organism>
<dbReference type="InterPro" id="IPR017896">
    <property type="entry name" value="4Fe4S_Fe-S-bd"/>
</dbReference>
<dbReference type="GO" id="GO:0046872">
    <property type="term" value="F:metal ion binding"/>
    <property type="evidence" value="ECO:0007669"/>
    <property type="project" value="UniProtKB-KW"/>
</dbReference>
<keyword evidence="4" id="KW-0249">Electron transport</keyword>
<accession>A0A8B0STF6</accession>
<feature type="domain" description="4Fe-4S ferredoxin-type" evidence="8">
    <location>
        <begin position="175"/>
        <end position="217"/>
    </location>
</feature>
<evidence type="ECO:0000256" key="2">
    <source>
        <dbReference type="ARBA" id="ARBA00022485"/>
    </source>
</evidence>
<evidence type="ECO:0000256" key="5">
    <source>
        <dbReference type="ARBA" id="ARBA00023004"/>
    </source>
</evidence>
<keyword evidence="10" id="KW-0614">Plasmid</keyword>
<dbReference type="PANTHER" id="PTHR30176:SF3">
    <property type="entry name" value="FERREDOXIN-TYPE PROTEIN NAPH"/>
    <property type="match status" value="1"/>
</dbReference>
<evidence type="ECO:0000256" key="6">
    <source>
        <dbReference type="ARBA" id="ARBA00023014"/>
    </source>
</evidence>
<dbReference type="RefSeq" id="WP_207249121.1">
    <property type="nucleotide sequence ID" value="NZ_CP072750.1"/>
</dbReference>
<feature type="domain" description="4Fe-4S ferredoxin-type" evidence="8">
    <location>
        <begin position="62"/>
        <end position="109"/>
    </location>
</feature>
<evidence type="ECO:0000256" key="1">
    <source>
        <dbReference type="ARBA" id="ARBA00022448"/>
    </source>
</evidence>
<dbReference type="GO" id="GO:0005886">
    <property type="term" value="C:plasma membrane"/>
    <property type="evidence" value="ECO:0007669"/>
    <property type="project" value="TreeGrafter"/>
</dbReference>
<keyword evidence="7" id="KW-0472">Membrane</keyword>
<evidence type="ECO:0000313" key="10">
    <source>
        <dbReference type="EMBL" id="QTX12967.1"/>
    </source>
</evidence>
<keyword evidence="11" id="KW-1185">Reference proteome</keyword>